<name>A0A1L4D3W3_9BACT</name>
<protein>
    <submittedName>
        <fullName evidence="5">Uncharacterized protein</fullName>
    </submittedName>
</protein>
<dbReference type="Gene3D" id="3.90.470.20">
    <property type="entry name" value="4'-phosphopantetheinyl transferase domain"/>
    <property type="match status" value="2"/>
</dbReference>
<sequence>MMKEVTEWKNFEKNNEIQKDEVHIWKIKIPYDMFKYLENKNISNYLLSNDFFNGNFKKVLTLDEINKSLKYFKISDKIRSLSTRFVLKKLISLYLKLPPHNIHFKYNKYFKPFLSHEINNISLNFNVSHAGEYIVLAFSCEDLVGIDIEKYDNSLDKNSLGSYIFSDCEFTSWNSLSENEKNSSFYHVWSCKEAILKGIGIGLSYLPNNITVGINPNENPKIISLKDCKYENHPDSWSIRRFYIQNDYSSIFAIRKKNFKSLFYEWDWNNVSIC</sequence>
<dbReference type="InterPro" id="IPR008278">
    <property type="entry name" value="4-PPantetheinyl_Trfase_dom"/>
</dbReference>
<evidence type="ECO:0000259" key="4">
    <source>
        <dbReference type="Pfam" id="PF22624"/>
    </source>
</evidence>
<feature type="domain" description="4'-phosphopantetheinyl transferase N-terminal" evidence="4">
    <location>
        <begin position="59"/>
        <end position="138"/>
    </location>
</feature>
<dbReference type="AlphaFoldDB" id="A0A1L4D3W3"/>
<dbReference type="KEGG" id="saqi:AXG55_13690"/>
<reference evidence="5 6" key="1">
    <citation type="submission" date="2016-10" db="EMBL/GenBank/DDBJ databases">
        <title>Silvanigrella aquatica sp. nov., isolated from a freshwater lake located in the Black Forest, Germany, description of Silvanigrellaceae fam. nov., Silvanigrellales ord. nov., reclassification of the order Bdellovibrionales in the class Oligoflexia, reclassification of the families Bacteriovoracaceae and Halobacteriovoraceae in the new order Bacteriovoracales ord. nov., and reclassification of the family Pseudobacteriovoracaceae in the order Oligoflexiales.</title>
        <authorList>
            <person name="Hahn M.W."/>
            <person name="Schmidt J."/>
            <person name="Koll U."/>
            <person name="Rohde M."/>
            <person name="Verbag S."/>
            <person name="Pitt A."/>
            <person name="Nakai R."/>
            <person name="Naganuma T."/>
            <person name="Lang E."/>
        </authorList>
    </citation>
    <scope>NUCLEOTIDE SEQUENCE [LARGE SCALE GENOMIC DNA]</scope>
    <source>
        <strain evidence="5 6">MWH-Nonnen-W8red</strain>
    </source>
</reference>
<dbReference type="EMBL" id="CP017834">
    <property type="protein sequence ID" value="APJ04888.1"/>
    <property type="molecule type" value="Genomic_DNA"/>
</dbReference>
<feature type="domain" description="4'-phosphopantetheinyl transferase" evidence="3">
    <location>
        <begin position="144"/>
        <end position="227"/>
    </location>
</feature>
<keyword evidence="6" id="KW-1185">Reference proteome</keyword>
<dbReference type="SUPFAM" id="SSF56214">
    <property type="entry name" value="4'-phosphopantetheinyl transferase"/>
    <property type="match status" value="2"/>
</dbReference>
<dbReference type="Proteomes" id="UP000184731">
    <property type="component" value="Chromosome"/>
</dbReference>
<evidence type="ECO:0000256" key="1">
    <source>
        <dbReference type="ARBA" id="ARBA00010990"/>
    </source>
</evidence>
<dbReference type="PANTHER" id="PTHR12215">
    <property type="entry name" value="PHOSPHOPANTETHEINE TRANSFERASE"/>
    <property type="match status" value="1"/>
</dbReference>
<dbReference type="GO" id="GO:0019878">
    <property type="term" value="P:lysine biosynthetic process via aminoadipic acid"/>
    <property type="evidence" value="ECO:0007669"/>
    <property type="project" value="TreeGrafter"/>
</dbReference>
<keyword evidence="2" id="KW-0808">Transferase</keyword>
<comment type="similarity">
    <text evidence="1">Belongs to the P-Pant transferase superfamily. Gsp/Sfp/HetI/AcpT family.</text>
</comment>
<evidence type="ECO:0000259" key="3">
    <source>
        <dbReference type="Pfam" id="PF01648"/>
    </source>
</evidence>
<dbReference type="GO" id="GO:0005829">
    <property type="term" value="C:cytosol"/>
    <property type="evidence" value="ECO:0007669"/>
    <property type="project" value="TreeGrafter"/>
</dbReference>
<evidence type="ECO:0000313" key="5">
    <source>
        <dbReference type="EMBL" id="APJ04888.1"/>
    </source>
</evidence>
<dbReference type="InterPro" id="IPR055066">
    <property type="entry name" value="AASDHPPT_N"/>
</dbReference>
<dbReference type="RefSeq" id="WP_233231238.1">
    <property type="nucleotide sequence ID" value="NZ_CP017834.1"/>
</dbReference>
<dbReference type="Pfam" id="PF22624">
    <property type="entry name" value="AASDHPPT_N"/>
    <property type="match status" value="1"/>
</dbReference>
<dbReference type="GO" id="GO:0000287">
    <property type="term" value="F:magnesium ion binding"/>
    <property type="evidence" value="ECO:0007669"/>
    <property type="project" value="InterPro"/>
</dbReference>
<dbReference type="GO" id="GO:0008897">
    <property type="term" value="F:holo-[acyl-carrier-protein] synthase activity"/>
    <property type="evidence" value="ECO:0007669"/>
    <property type="project" value="InterPro"/>
</dbReference>
<dbReference type="InterPro" id="IPR050559">
    <property type="entry name" value="P-Pant_transferase_sf"/>
</dbReference>
<proteinExistence type="inferred from homology"/>
<dbReference type="PANTHER" id="PTHR12215:SF10">
    <property type="entry name" value="L-AMINOADIPATE-SEMIALDEHYDE DEHYDROGENASE-PHOSPHOPANTETHEINYL TRANSFERASE"/>
    <property type="match status" value="1"/>
</dbReference>
<dbReference type="Pfam" id="PF01648">
    <property type="entry name" value="ACPS"/>
    <property type="match status" value="1"/>
</dbReference>
<dbReference type="STRING" id="1915309.AXG55_13690"/>
<evidence type="ECO:0000256" key="2">
    <source>
        <dbReference type="ARBA" id="ARBA00022679"/>
    </source>
</evidence>
<evidence type="ECO:0000313" key="6">
    <source>
        <dbReference type="Proteomes" id="UP000184731"/>
    </source>
</evidence>
<dbReference type="InterPro" id="IPR037143">
    <property type="entry name" value="4-PPantetheinyl_Trfase_dom_sf"/>
</dbReference>
<organism evidence="5 6">
    <name type="scientific">Silvanigrella aquatica</name>
    <dbReference type="NCBI Taxonomy" id="1915309"/>
    <lineage>
        <taxon>Bacteria</taxon>
        <taxon>Pseudomonadati</taxon>
        <taxon>Bdellovibrionota</taxon>
        <taxon>Oligoflexia</taxon>
        <taxon>Silvanigrellales</taxon>
        <taxon>Silvanigrellaceae</taxon>
        <taxon>Silvanigrella</taxon>
    </lineage>
</organism>
<accession>A0A1L4D3W3</accession>
<gene>
    <name evidence="5" type="ORF">AXG55_13690</name>
</gene>